<dbReference type="Proteomes" id="UP000758652">
    <property type="component" value="Unassembled WGS sequence"/>
</dbReference>
<protein>
    <submittedName>
        <fullName evidence="1">Uncharacterized protein</fullName>
    </submittedName>
</protein>
<evidence type="ECO:0000313" key="1">
    <source>
        <dbReference type="EMBL" id="MBE5063950.1"/>
    </source>
</evidence>
<gene>
    <name evidence="1" type="ORF">INF30_11870</name>
</gene>
<organism evidence="1 2">
    <name type="scientific">Claveliimonas monacensis</name>
    <dbReference type="NCBI Taxonomy" id="2779351"/>
    <lineage>
        <taxon>Bacteria</taxon>
        <taxon>Bacillati</taxon>
        <taxon>Bacillota</taxon>
        <taxon>Clostridia</taxon>
        <taxon>Lachnospirales</taxon>
        <taxon>Lachnospiraceae</taxon>
        <taxon>Claveliimonas</taxon>
    </lineage>
</organism>
<name>A0ABR9RMG7_9FIRM</name>
<accession>A0ABR9RMG7</accession>
<reference evidence="1 2" key="1">
    <citation type="submission" date="2020-10" db="EMBL/GenBank/DDBJ databases">
        <title>ChiBAC.</title>
        <authorList>
            <person name="Zenner C."/>
            <person name="Hitch T.C.A."/>
            <person name="Clavel T."/>
        </authorList>
    </citation>
    <scope>NUCLEOTIDE SEQUENCE [LARGE SCALE GENOMIC DNA]</scope>
    <source>
        <strain evidence="1 2">DSM 108991</strain>
    </source>
</reference>
<dbReference type="EMBL" id="JADCKL010000011">
    <property type="protein sequence ID" value="MBE5063950.1"/>
    <property type="molecule type" value="Genomic_DNA"/>
</dbReference>
<proteinExistence type="predicted"/>
<comment type="caution">
    <text evidence="1">The sequence shown here is derived from an EMBL/GenBank/DDBJ whole genome shotgun (WGS) entry which is preliminary data.</text>
</comment>
<evidence type="ECO:0000313" key="2">
    <source>
        <dbReference type="Proteomes" id="UP000758652"/>
    </source>
</evidence>
<sequence>MERLDIYEYANKNLLDYSGQDSTSNLIKEYAIYGLYNLLSAINEIGGSVENTRLIALPDFTFSRNEHRWRDGYPYGSIISMDTNNIPFMPLGFRPNCCGITMCKLSGGKINPNEILEKRERLSTLFPDLSKDDLNRGNHFIGIYYDKENSEYYSIIHGSFSFVKSGYQSLPGLYTDKTKYWDNKKHTYRTPYTKFEYLIDDAAIEYYNAFKAYDKITKKNREKIAEFLFEGCNIIFNETHEGLFNEHTIILGAYVMNHPFSCPIMLSSETNLPIVEINKIISDLGFYACPHGGGYYLTNMKDGHYNSQKSVYEITYTNNAKLITTDIRNLIYTYRTNTDNVWINTFNLGRYTKKLQTIYNFKL</sequence>
<dbReference type="RefSeq" id="WP_226395358.1">
    <property type="nucleotide sequence ID" value="NZ_JADCKL010000011.1"/>
</dbReference>
<keyword evidence="2" id="KW-1185">Reference proteome</keyword>